<dbReference type="Proteomes" id="UP000192790">
    <property type="component" value="Unassembled WGS sequence"/>
</dbReference>
<dbReference type="PANTHER" id="PTHR37307">
    <property type="entry name" value="CELL DIVISION PROTEIN WHIA-RELATED"/>
    <property type="match status" value="1"/>
</dbReference>
<keyword evidence="8" id="KW-1185">Reference proteome</keyword>
<dbReference type="NCBIfam" id="TIGR00647">
    <property type="entry name" value="DNA_bind_WhiA"/>
    <property type="match status" value="1"/>
</dbReference>
<evidence type="ECO:0000313" key="7">
    <source>
        <dbReference type="EMBL" id="SMC37489.1"/>
    </source>
</evidence>
<dbReference type="RefSeq" id="WP_084233179.1">
    <property type="nucleotide sequence ID" value="NZ_FWXW01000001.1"/>
</dbReference>
<dbReference type="Pfam" id="PF14527">
    <property type="entry name" value="LAGLIDADG_WhiA"/>
    <property type="match status" value="1"/>
</dbReference>
<dbReference type="InterPro" id="IPR023054">
    <property type="entry name" value="Sporulation_regulator_WhiA_C"/>
</dbReference>
<evidence type="ECO:0000256" key="2">
    <source>
        <dbReference type="ARBA" id="ARBA00023125"/>
    </source>
</evidence>
<dbReference type="STRING" id="1122930.SAMN02745168_0546"/>
<dbReference type="Gene3D" id="3.10.28.10">
    <property type="entry name" value="Homing endonucleases"/>
    <property type="match status" value="1"/>
</dbReference>
<dbReference type="GO" id="GO:0003677">
    <property type="term" value="F:DNA binding"/>
    <property type="evidence" value="ECO:0007669"/>
    <property type="project" value="UniProtKB-UniRule"/>
</dbReference>
<name>A0A1W1YMW1_9FIRM</name>
<dbReference type="OrthoDB" id="401278at2"/>
<dbReference type="GO" id="GO:0051301">
    <property type="term" value="P:cell division"/>
    <property type="evidence" value="ECO:0007669"/>
    <property type="project" value="UniProtKB-UniRule"/>
</dbReference>
<evidence type="ECO:0000259" key="5">
    <source>
        <dbReference type="Pfam" id="PF02650"/>
    </source>
</evidence>
<feature type="domain" description="Sporulation regulator WhiA C-terminal" evidence="5">
    <location>
        <begin position="214"/>
        <end position="296"/>
    </location>
</feature>
<keyword evidence="2 4" id="KW-0238">DNA-binding</keyword>
<gene>
    <name evidence="4" type="primary">whiA</name>
    <name evidence="7" type="ORF">SAMN02745168_0546</name>
</gene>
<dbReference type="SUPFAM" id="SSF55608">
    <property type="entry name" value="Homing endonucleases"/>
    <property type="match status" value="1"/>
</dbReference>
<evidence type="ECO:0000256" key="4">
    <source>
        <dbReference type="HAMAP-Rule" id="MF_01420"/>
    </source>
</evidence>
<comment type="function">
    <text evidence="4">Involved in cell division and chromosome segregation.</text>
</comment>
<evidence type="ECO:0000313" key="8">
    <source>
        <dbReference type="Proteomes" id="UP000192790"/>
    </source>
</evidence>
<dbReference type="InterPro" id="IPR003802">
    <property type="entry name" value="Sporulation_regulator_WhiA"/>
</dbReference>
<protein>
    <recommendedName>
        <fullName evidence="4">Probable cell division protein WhiA</fullName>
    </recommendedName>
</protein>
<dbReference type="Pfam" id="PF02650">
    <property type="entry name" value="HTH_WhiA"/>
    <property type="match status" value="1"/>
</dbReference>
<dbReference type="InterPro" id="IPR027434">
    <property type="entry name" value="Homing_endonucl"/>
</dbReference>
<sequence length="298" mass="33656">MSFSSETKAELCRIPMNKTCCARAEAYGVLLYCNTFSPVRIRIVTGSRPVAARLPKLFYKAFRLRFDLLPDSPDVSGKLHLEITDPKKLREIFDAFGYTPGRHISHDINFGLLEEDCCRQAFLRGAFLAGGSVTDPEKRYHLELATPHFKVSRELFALLLDMSFSPKAAPRNANYITYFKQSESIEDFLTTIGAPVSAMKIMSAKVEKHLRSGVNRRVNCDTANLGKAVDAAQEHLDAIRRLREKGMLDALPEKLRETARLRTEHPEATLSELAVLFEPPVTKSCLCHRLRKLDELSR</sequence>
<proteinExistence type="inferred from homology"/>
<reference evidence="7 8" key="1">
    <citation type="submission" date="2017-04" db="EMBL/GenBank/DDBJ databases">
        <authorList>
            <person name="Afonso C.L."/>
            <person name="Miller P.J."/>
            <person name="Scott M.A."/>
            <person name="Spackman E."/>
            <person name="Goraichik I."/>
            <person name="Dimitrov K.M."/>
            <person name="Suarez D.L."/>
            <person name="Swayne D.E."/>
        </authorList>
    </citation>
    <scope>NUCLEOTIDE SEQUENCE [LARGE SCALE GENOMIC DNA]</scope>
    <source>
        <strain evidence="7 8">DSM 12816</strain>
    </source>
</reference>
<dbReference type="InterPro" id="IPR039518">
    <property type="entry name" value="WhiA_LAGLIDADG_dom"/>
</dbReference>
<dbReference type="PANTHER" id="PTHR37307:SF1">
    <property type="entry name" value="CELL DIVISION PROTEIN WHIA-RELATED"/>
    <property type="match status" value="1"/>
</dbReference>
<keyword evidence="1 4" id="KW-0132">Cell division</keyword>
<keyword evidence="3 4" id="KW-0131">Cell cycle</keyword>
<dbReference type="GO" id="GO:0043937">
    <property type="term" value="P:regulation of sporulation"/>
    <property type="evidence" value="ECO:0007669"/>
    <property type="project" value="InterPro"/>
</dbReference>
<dbReference type="HAMAP" id="MF_01420">
    <property type="entry name" value="HTH_type_WhiA"/>
    <property type="match status" value="1"/>
</dbReference>
<evidence type="ECO:0000259" key="6">
    <source>
        <dbReference type="Pfam" id="PF14527"/>
    </source>
</evidence>
<evidence type="ECO:0000256" key="1">
    <source>
        <dbReference type="ARBA" id="ARBA00022618"/>
    </source>
</evidence>
<dbReference type="AlphaFoldDB" id="A0A1W1YMW1"/>
<feature type="domain" description="WhiA LAGLIDADG-like" evidence="6">
    <location>
        <begin position="120"/>
        <end position="211"/>
    </location>
</feature>
<accession>A0A1W1YMW1</accession>
<evidence type="ECO:0000256" key="3">
    <source>
        <dbReference type="ARBA" id="ARBA00023306"/>
    </source>
</evidence>
<organism evidence="7 8">
    <name type="scientific">Papillibacter cinnamivorans DSM 12816</name>
    <dbReference type="NCBI Taxonomy" id="1122930"/>
    <lineage>
        <taxon>Bacteria</taxon>
        <taxon>Bacillati</taxon>
        <taxon>Bacillota</taxon>
        <taxon>Clostridia</taxon>
        <taxon>Eubacteriales</taxon>
        <taxon>Oscillospiraceae</taxon>
        <taxon>Papillibacter</taxon>
    </lineage>
</organism>
<dbReference type="EMBL" id="FWXW01000001">
    <property type="protein sequence ID" value="SMC37489.1"/>
    <property type="molecule type" value="Genomic_DNA"/>
</dbReference>
<comment type="similarity">
    <text evidence="4">Belongs to the WhiA family.</text>
</comment>